<dbReference type="Gene3D" id="3.40.50.2000">
    <property type="entry name" value="Glycogen Phosphorylase B"/>
    <property type="match status" value="3"/>
</dbReference>
<feature type="domain" description="Glycosyltransferase subfamily 4-like N-terminal" evidence="12">
    <location>
        <begin position="217"/>
        <end position="396"/>
    </location>
</feature>
<dbReference type="FunFam" id="3.40.50.2000:FF:000137">
    <property type="entry name" value="alpha-1,3/1,6-mannosyltransferase ALG2"/>
    <property type="match status" value="1"/>
</dbReference>
<organism evidence="13">
    <name type="scientific">Ananas comosus var. bracteatus</name>
    <name type="common">red pineapple</name>
    <dbReference type="NCBI Taxonomy" id="296719"/>
    <lineage>
        <taxon>Eukaryota</taxon>
        <taxon>Viridiplantae</taxon>
        <taxon>Streptophyta</taxon>
        <taxon>Embryophyta</taxon>
        <taxon>Tracheophyta</taxon>
        <taxon>Spermatophyta</taxon>
        <taxon>Magnoliopsida</taxon>
        <taxon>Liliopsida</taxon>
        <taxon>Poales</taxon>
        <taxon>Bromeliaceae</taxon>
        <taxon>Bromelioideae</taxon>
        <taxon>Ananas</taxon>
    </lineage>
</organism>
<keyword evidence="7 10" id="KW-0472">Membrane</keyword>
<evidence type="ECO:0000256" key="9">
    <source>
        <dbReference type="ARBA" id="ARBA00045104"/>
    </source>
</evidence>
<dbReference type="SUPFAM" id="SSF53756">
    <property type="entry name" value="UDP-Glycosyltransferase/glycogen phosphorylase"/>
    <property type="match status" value="2"/>
</dbReference>
<comment type="similarity">
    <text evidence="10">Belongs to the glycosyltransferase group 1 family.</text>
</comment>
<keyword evidence="6 10" id="KW-1133">Transmembrane helix</keyword>
<keyword evidence="2 10" id="KW-0328">Glycosyltransferase</keyword>
<evidence type="ECO:0000256" key="8">
    <source>
        <dbReference type="ARBA" id="ARBA00045103"/>
    </source>
</evidence>
<proteinExistence type="inferred from homology"/>
<evidence type="ECO:0000256" key="6">
    <source>
        <dbReference type="ARBA" id="ARBA00022989"/>
    </source>
</evidence>
<comment type="catalytic activity">
    <reaction evidence="9 10">
        <text>an alpha-D-Man-(1-&gt;3)-beta-D-Man-(1-&gt;4)-beta-D-GlcNAc-(1-&gt;4)-alpha-D-GlcNAc-diphospho-di-trans,poly-cis-dolichol + GDP-alpha-D-mannose = an alpha-D-Man-(1-&gt;3)-[alpha-D-Man-(1-&gt;6)]-beta-D-Man-(1-&gt;4)-beta-D-GlcNAc-(1-&gt;4)-alpha-D-GlcNAc-diphospho-di-trans,poly-cis-dolichol + GDP + H(+)</text>
        <dbReference type="Rhea" id="RHEA:29519"/>
        <dbReference type="Rhea" id="RHEA-COMP:19513"/>
        <dbReference type="Rhea" id="RHEA-COMP:19515"/>
        <dbReference type="ChEBI" id="CHEBI:15378"/>
        <dbReference type="ChEBI" id="CHEBI:57527"/>
        <dbReference type="ChEBI" id="CHEBI:58189"/>
        <dbReference type="ChEBI" id="CHEBI:132510"/>
        <dbReference type="ChEBI" id="CHEBI:132511"/>
        <dbReference type="EC" id="2.4.1.257"/>
    </reaction>
    <physiologicalReaction direction="left-to-right" evidence="9 10">
        <dbReference type="Rhea" id="RHEA:29520"/>
    </physiologicalReaction>
</comment>
<feature type="transmembrane region" description="Helical" evidence="10">
    <location>
        <begin position="281"/>
        <end position="299"/>
    </location>
</feature>
<comment type="function">
    <text evidence="10">Mannosylates Man(2)GlcNAc(2)-dolichol diphosphate and Man(1)GlcNAc(2)-dolichol diphosphate to form Man(3)GlcNAc(2)-dolichol diphosphate.</text>
</comment>
<comment type="pathway">
    <text evidence="1 10">Protein modification; protein glycosylation.</text>
</comment>
<dbReference type="GO" id="GO:0005789">
    <property type="term" value="C:endoplasmic reticulum membrane"/>
    <property type="evidence" value="ECO:0007669"/>
    <property type="project" value="UniProtKB-SubCell"/>
</dbReference>
<dbReference type="Pfam" id="PF00534">
    <property type="entry name" value="Glycos_transf_1"/>
    <property type="match status" value="1"/>
</dbReference>
<dbReference type="EMBL" id="LR862130">
    <property type="protein sequence ID" value="CAD1829945.1"/>
    <property type="molecule type" value="Genomic_DNA"/>
</dbReference>
<dbReference type="InterPro" id="IPR001296">
    <property type="entry name" value="Glyco_trans_1"/>
</dbReference>
<evidence type="ECO:0000256" key="1">
    <source>
        <dbReference type="ARBA" id="ARBA00004922"/>
    </source>
</evidence>
<evidence type="ECO:0000256" key="5">
    <source>
        <dbReference type="ARBA" id="ARBA00022824"/>
    </source>
</evidence>
<name>A0A6V7PGG9_ANACO</name>
<dbReference type="FunFam" id="3.40.50.2000:FF:000132">
    <property type="entry name" value="alpha-1,3/1,6-mannosyltransferase ALG2"/>
    <property type="match status" value="1"/>
</dbReference>
<evidence type="ECO:0000256" key="3">
    <source>
        <dbReference type="ARBA" id="ARBA00022679"/>
    </source>
</evidence>
<dbReference type="Pfam" id="PF13439">
    <property type="entry name" value="Glyco_transf_4"/>
    <property type="match status" value="1"/>
</dbReference>
<evidence type="ECO:0000256" key="7">
    <source>
        <dbReference type="ARBA" id="ARBA00023136"/>
    </source>
</evidence>
<dbReference type="GO" id="GO:0102704">
    <property type="term" value="F:GDP-Man:Man(2)GlcNAc(2)-PP-Dol alpha-1,6-mannosyltransferase activity"/>
    <property type="evidence" value="ECO:0007669"/>
    <property type="project" value="UniProtKB-UniRule"/>
</dbReference>
<dbReference type="GO" id="GO:0004378">
    <property type="term" value="F:GDP-Man:Man(1)GlcNAc(2)-PP-Dol alpha-1,3-mannosyltransferase activity"/>
    <property type="evidence" value="ECO:0007669"/>
    <property type="project" value="UniProtKB-UniRule"/>
</dbReference>
<evidence type="ECO:0000259" key="11">
    <source>
        <dbReference type="Pfam" id="PF00534"/>
    </source>
</evidence>
<evidence type="ECO:0000259" key="12">
    <source>
        <dbReference type="Pfam" id="PF13439"/>
    </source>
</evidence>
<comment type="catalytic activity">
    <reaction evidence="8 10">
        <text>a beta-D-Man-(1-&gt;4)-beta-D-GlcNAc-(1-&gt;4)-alpha-D-GlcNAc-diphospho-di-trans,poly-cis-dolichol + GDP-alpha-D-mannose = an alpha-D-Man-(1-&gt;3)-beta-D-Man-(1-&gt;4)-beta-D-GlcNAc-(1-&gt;4)-alpha-D-GlcNAc-diphospho-di-trans,poly-cis-dolichol + GDP + H(+)</text>
        <dbReference type="Rhea" id="RHEA:29515"/>
        <dbReference type="Rhea" id="RHEA-COMP:19511"/>
        <dbReference type="Rhea" id="RHEA-COMP:19513"/>
        <dbReference type="ChEBI" id="CHEBI:15378"/>
        <dbReference type="ChEBI" id="CHEBI:57527"/>
        <dbReference type="ChEBI" id="CHEBI:58189"/>
        <dbReference type="ChEBI" id="CHEBI:58472"/>
        <dbReference type="ChEBI" id="CHEBI:132510"/>
        <dbReference type="EC" id="2.4.1.132"/>
    </reaction>
    <physiologicalReaction direction="left-to-right" evidence="8 10">
        <dbReference type="Rhea" id="RHEA:29516"/>
    </physiologicalReaction>
</comment>
<dbReference type="PANTHER" id="PTHR45918:SF1">
    <property type="entry name" value="ALPHA-1,3_1,6-MANNOSYLTRANSFERASE ALG2"/>
    <property type="match status" value="1"/>
</dbReference>
<keyword evidence="3 10" id="KW-0808">Transferase</keyword>
<dbReference type="AlphaFoldDB" id="A0A6V7PGG9"/>
<dbReference type="CDD" id="cd03805">
    <property type="entry name" value="GT4_ALG2-like"/>
    <property type="match status" value="1"/>
</dbReference>
<dbReference type="PANTHER" id="PTHR45918">
    <property type="entry name" value="ALPHA-1,3/1,6-MANNOSYLTRANSFERASE ALG2"/>
    <property type="match status" value="1"/>
</dbReference>
<dbReference type="EC" id="2.4.1.132" evidence="10"/>
<comment type="subcellular location">
    <subcellularLocation>
        <location evidence="10">Endoplasmic reticulum membrane</location>
        <topology evidence="10">Single-pass membrane protein</topology>
    </subcellularLocation>
</comment>
<evidence type="ECO:0000313" key="13">
    <source>
        <dbReference type="EMBL" id="CAD1829945.1"/>
    </source>
</evidence>
<gene>
    <name evidence="13" type="ORF">CB5_LOCUS13156</name>
</gene>
<protein>
    <recommendedName>
        <fullName evidence="10">Alpha-1,3/1,6-mannosyltransferase ALG2</fullName>
        <ecNumber evidence="10">2.4.1.132</ecNumber>
        <ecNumber evidence="10">2.4.1.257</ecNumber>
    </recommendedName>
    <alternativeName>
        <fullName evidence="10">GDP-Man:Man(1)GlcNAc(2)-PP-Dol alpha-1,3-mannosyltransferase</fullName>
    </alternativeName>
</protein>
<dbReference type="UniPathway" id="UPA00378"/>
<dbReference type="InterPro" id="IPR027054">
    <property type="entry name" value="ALG2"/>
</dbReference>
<feature type="domain" description="Glycosyl transferase family 1" evidence="11">
    <location>
        <begin position="409"/>
        <end position="575"/>
    </location>
</feature>
<evidence type="ECO:0000256" key="4">
    <source>
        <dbReference type="ARBA" id="ARBA00022692"/>
    </source>
</evidence>
<evidence type="ECO:0000256" key="2">
    <source>
        <dbReference type="ARBA" id="ARBA00022676"/>
    </source>
</evidence>
<reference evidence="13" key="1">
    <citation type="submission" date="2020-07" db="EMBL/GenBank/DDBJ databases">
        <authorList>
            <person name="Lin J."/>
        </authorList>
    </citation>
    <scope>NUCLEOTIDE SEQUENCE</scope>
</reference>
<evidence type="ECO:0000256" key="10">
    <source>
        <dbReference type="RuleBase" id="RU367136"/>
    </source>
</evidence>
<feature type="transmembrane region" description="Helical" evidence="10">
    <location>
        <begin position="255"/>
        <end position="274"/>
    </location>
</feature>
<dbReference type="EC" id="2.4.1.257" evidence="10"/>
<accession>A0A6V7PGG9</accession>
<keyword evidence="4 10" id="KW-0812">Transmembrane</keyword>
<sequence length="604" mass="66678">MEKTNSHPKLKIAIIHPDLGIGGAERLIVDAAVELAAHGHSVHCFTSYHDKNRCFEETVSGMADLILVNSKFTASTFATTFSSLHKRGIRPAVLYPVVNVEQFDESCDYNASSPLSPISTITQLTLAVASPDFWHPATAGPCLPARATVVAVQGSAPAPECVGRACAIDISTLRAEDYKKQGFLCSVGGNERETNQMEKTSSHPKLKIAIIHPDLGIGGAERLIVDAAVELAAHGHSIHCFTSYHDKNRCFEETVSGLFSVTVYGGFLPRYIFYRFHAICAYLRCIFVALCVLFMWPTFDIVLVDQVSVVIPLMKLKRSTKVIFYCHFPDLLLAQHTTALRRLYRKPIDMIEEATTGMADLILVNSKFTASTFATTFSSLHKRGIRPAVLYPAVNVEQFDGSCDYKLNFLSINRFERKKNLQLAITAFALLHSFKSNLPRDALLEASLTVAGGFDKRLKENVEYLEELKMLAEMEGVSDRVKFVTSCSTAERNELLSNCLCVLYTPKDEHFGIVPLEAMAAKKPVIACNSGGPLETVVNEVTGFLCDPTPLEFAKAMSKLVSNPNLAQSMGGEARGHVTKNFSTKVFGDWLNSYVLDSYHRRIE</sequence>
<dbReference type="InterPro" id="IPR028098">
    <property type="entry name" value="Glyco_trans_4-like_N"/>
</dbReference>
<keyword evidence="5" id="KW-0256">Endoplasmic reticulum</keyword>